<dbReference type="SUPFAM" id="SSF52507">
    <property type="entry name" value="Homo-oligomeric flavin-containing Cys decarboxylases, HFCD"/>
    <property type="match status" value="1"/>
</dbReference>
<feature type="domain" description="Flavoprotein" evidence="8">
    <location>
        <begin position="10"/>
        <end position="208"/>
    </location>
</feature>
<keyword evidence="1 7" id="KW-0637">Prenyltransferase</keyword>
<feature type="binding site" evidence="7">
    <location>
        <position position="44"/>
    </location>
    <ligand>
        <name>FMN</name>
        <dbReference type="ChEBI" id="CHEBI:58210"/>
    </ligand>
</feature>
<dbReference type="GO" id="GO:0106141">
    <property type="term" value="F:flavin prenyltransferase activity"/>
    <property type="evidence" value="ECO:0007669"/>
    <property type="project" value="UniProtKB-EC"/>
</dbReference>
<keyword evidence="3 7" id="KW-0288">FMN</keyword>
<dbReference type="Pfam" id="PF02441">
    <property type="entry name" value="Flavoprotein"/>
    <property type="match status" value="1"/>
</dbReference>
<keyword evidence="10" id="KW-1185">Reference proteome</keyword>
<protein>
    <recommendedName>
        <fullName evidence="7">Flavin prenyltransferase UbiX</fullName>
        <ecNumber evidence="7">2.5.1.129</ecNumber>
    </recommendedName>
</protein>
<keyword evidence="2 7" id="KW-0285">Flavoprotein</keyword>
<dbReference type="GO" id="GO:0016829">
    <property type="term" value="F:lyase activity"/>
    <property type="evidence" value="ECO:0007669"/>
    <property type="project" value="UniProtKB-KW"/>
</dbReference>
<evidence type="ECO:0000259" key="8">
    <source>
        <dbReference type="Pfam" id="PF02441"/>
    </source>
</evidence>
<feature type="binding site" evidence="7">
    <location>
        <begin position="123"/>
        <end position="126"/>
    </location>
    <ligand>
        <name>FMN</name>
        <dbReference type="ChEBI" id="CHEBI:58210"/>
    </ligand>
</feature>
<comment type="caution">
    <text evidence="9">The sequence shown here is derived from an EMBL/GenBank/DDBJ whole genome shotgun (WGS) entry which is preliminary data.</text>
</comment>
<evidence type="ECO:0000313" key="9">
    <source>
        <dbReference type="EMBL" id="KLU02791.1"/>
    </source>
</evidence>
<comment type="similarity">
    <text evidence="6 7">Belongs to the UbiX/PAD1 family.</text>
</comment>
<dbReference type="AlphaFoldDB" id="A0A0J1B8L3"/>
<proteinExistence type="inferred from homology"/>
<sequence>MSDGPKRRRRIVLAITGASGAPIAVRLLQIMRRDPNVEVHLTISPSGAAVLQQEMGLQLNLRAINLNELLGCVPAWASEPAPQFDPIDSGGDDRLHYHQHDDYMTPIASGSFLTDAMVLCPCSGSTLSGVARSAASNLIQRAAEVHLKEHRKLVVVPRETPMSVLQIENMHRLAAAGAVILPAMPGWYHDVQRLEDLVDFVVARIMDQIGLDNGLIQRWKDA</sequence>
<name>A0A0J1B8L3_RHOIS</name>
<dbReference type="InterPro" id="IPR003382">
    <property type="entry name" value="Flavoprotein"/>
</dbReference>
<dbReference type="InterPro" id="IPR036551">
    <property type="entry name" value="Flavin_trans-like"/>
</dbReference>
<dbReference type="FunFam" id="3.40.50.1950:FF:000001">
    <property type="entry name" value="Flavin prenyltransferase UbiX"/>
    <property type="match status" value="1"/>
</dbReference>
<dbReference type="HAMAP" id="MF_01984">
    <property type="entry name" value="ubiX_pad"/>
    <property type="match status" value="1"/>
</dbReference>
<comment type="caution">
    <text evidence="7">Lacks conserved residue(s) required for the propagation of feature annotation.</text>
</comment>
<comment type="function">
    <text evidence="7">Flavin prenyltransferase that catalyzes the synthesis of the prenylated FMN cofactor (prenyl-FMN) for 4-hydroxy-3-polyprenylbenzoic acid decarboxylase UbiD. The prenyltransferase is metal-independent and links a dimethylallyl moiety from dimethylallyl monophosphate (DMAP) to the flavin N5 and C6 atoms of FMN.</text>
</comment>
<keyword evidence="4 7" id="KW-0808">Transferase</keyword>
<evidence type="ECO:0000256" key="1">
    <source>
        <dbReference type="ARBA" id="ARBA00022602"/>
    </source>
</evidence>
<feature type="binding site" evidence="7">
    <location>
        <position position="158"/>
    </location>
    <ligand>
        <name>FMN</name>
        <dbReference type="ChEBI" id="CHEBI:58210"/>
    </ligand>
</feature>
<feature type="binding site" evidence="7">
    <location>
        <begin position="17"/>
        <end position="19"/>
    </location>
    <ligand>
        <name>FMN</name>
        <dbReference type="ChEBI" id="CHEBI:58210"/>
    </ligand>
</feature>
<dbReference type="OrthoDB" id="9781577at2"/>
<dbReference type="EMBL" id="LECT01000043">
    <property type="protein sequence ID" value="KLU02791.1"/>
    <property type="molecule type" value="Genomic_DNA"/>
</dbReference>
<evidence type="ECO:0000256" key="5">
    <source>
        <dbReference type="ARBA" id="ARBA00050612"/>
    </source>
</evidence>
<dbReference type="Proteomes" id="UP000036367">
    <property type="component" value="Unassembled WGS sequence"/>
</dbReference>
<dbReference type="Gene3D" id="3.40.50.1950">
    <property type="entry name" value="Flavin prenyltransferase-like"/>
    <property type="match status" value="1"/>
</dbReference>
<reference evidence="9" key="1">
    <citation type="submission" date="2015-05" db="EMBL/GenBank/DDBJ databases">
        <title>Permanent draft genome of Rhodopirellula islandicus K833.</title>
        <authorList>
            <person name="Kizina J."/>
            <person name="Richter M."/>
            <person name="Glockner F.O."/>
            <person name="Harder J."/>
        </authorList>
    </citation>
    <scope>NUCLEOTIDE SEQUENCE [LARGE SCALE GENOMIC DNA]</scope>
    <source>
        <strain evidence="9">K833</strain>
    </source>
</reference>
<organism evidence="9 10">
    <name type="scientific">Rhodopirellula islandica</name>
    <dbReference type="NCBI Taxonomy" id="595434"/>
    <lineage>
        <taxon>Bacteria</taxon>
        <taxon>Pseudomonadati</taxon>
        <taxon>Planctomycetota</taxon>
        <taxon>Planctomycetia</taxon>
        <taxon>Pirellulales</taxon>
        <taxon>Pirellulaceae</taxon>
        <taxon>Rhodopirellula</taxon>
    </lineage>
</organism>
<dbReference type="EC" id="2.5.1.129" evidence="7"/>
<dbReference type="NCBIfam" id="TIGR00421">
    <property type="entry name" value="ubiX_pad"/>
    <property type="match status" value="1"/>
</dbReference>
<feature type="binding site" evidence="7">
    <location>
        <position position="188"/>
    </location>
    <ligand>
        <name>dimethylallyl phosphate</name>
        <dbReference type="ChEBI" id="CHEBI:88052"/>
    </ligand>
</feature>
<dbReference type="PATRIC" id="fig|595434.4.peg.4829"/>
<gene>
    <name evidence="7" type="primary">ubiX</name>
    <name evidence="9" type="ORF">RISK_005087</name>
</gene>
<evidence type="ECO:0000256" key="2">
    <source>
        <dbReference type="ARBA" id="ARBA00022630"/>
    </source>
</evidence>
<dbReference type="RefSeq" id="WP_047816194.1">
    <property type="nucleotide sequence ID" value="NZ_LECT01000043.1"/>
</dbReference>
<accession>A0A0J1B8L3</accession>
<dbReference type="STRING" id="595434.RISK_005087"/>
<comment type="catalytic activity">
    <reaction evidence="5 7">
        <text>dimethylallyl phosphate + FMNH2 = prenylated FMNH2 + phosphate</text>
        <dbReference type="Rhea" id="RHEA:37743"/>
        <dbReference type="ChEBI" id="CHEBI:43474"/>
        <dbReference type="ChEBI" id="CHEBI:57618"/>
        <dbReference type="ChEBI" id="CHEBI:87467"/>
        <dbReference type="ChEBI" id="CHEBI:88052"/>
        <dbReference type="EC" id="2.5.1.129"/>
    </reaction>
</comment>
<evidence type="ECO:0000256" key="4">
    <source>
        <dbReference type="ARBA" id="ARBA00022679"/>
    </source>
</evidence>
<evidence type="ECO:0000256" key="6">
    <source>
        <dbReference type="ARBA" id="ARBA00060793"/>
    </source>
</evidence>
<dbReference type="InterPro" id="IPR004507">
    <property type="entry name" value="UbiX-like"/>
</dbReference>
<feature type="binding site" evidence="7">
    <location>
        <position position="204"/>
    </location>
    <ligand>
        <name>dimethylallyl phosphate</name>
        <dbReference type="ChEBI" id="CHEBI:88052"/>
    </ligand>
</feature>
<evidence type="ECO:0000256" key="3">
    <source>
        <dbReference type="ARBA" id="ARBA00022643"/>
    </source>
</evidence>
<evidence type="ECO:0000313" key="10">
    <source>
        <dbReference type="Proteomes" id="UP000036367"/>
    </source>
</evidence>
<evidence type="ECO:0000256" key="7">
    <source>
        <dbReference type="HAMAP-Rule" id="MF_01984"/>
    </source>
</evidence>